<evidence type="ECO:0008006" key="3">
    <source>
        <dbReference type="Google" id="ProtNLM"/>
    </source>
</evidence>
<dbReference type="SUPFAM" id="SSF140453">
    <property type="entry name" value="EsxAB dimer-like"/>
    <property type="match status" value="1"/>
</dbReference>
<evidence type="ECO:0000313" key="2">
    <source>
        <dbReference type="Proteomes" id="UP000594637"/>
    </source>
</evidence>
<dbReference type="KEGG" id="arep:ID810_11675"/>
<dbReference type="EMBL" id="CP063989">
    <property type="protein sequence ID" value="QPL05346.1"/>
    <property type="molecule type" value="Genomic_DNA"/>
</dbReference>
<dbReference type="RefSeq" id="WP_166858207.1">
    <property type="nucleotide sequence ID" value="NZ_CP063989.1"/>
</dbReference>
<evidence type="ECO:0000313" key="1">
    <source>
        <dbReference type="EMBL" id="QPL05346.1"/>
    </source>
</evidence>
<proteinExistence type="predicted"/>
<keyword evidence="2" id="KW-1185">Reference proteome</keyword>
<sequence length="111" mass="11807">MKFDMGATTLLTLTKKTSTSSDDLGALVRRLSTAAEPLEGKFNGHGRQTFDDFKAHTDEIAAEINSALAGVLAGIAGMDRAFTEGEQEMVEVTQAAKSSSDFESARFSSGR</sequence>
<reference evidence="1 2" key="1">
    <citation type="submission" date="2020-11" db="EMBL/GenBank/DDBJ databases">
        <title>Actinomyces sp. ZJ750.</title>
        <authorList>
            <person name="Zhou J."/>
        </authorList>
    </citation>
    <scope>NUCLEOTIDE SEQUENCE [LARGE SCALE GENOMIC DNA]</scope>
    <source>
        <strain evidence="1 2">ZJ750</strain>
    </source>
</reference>
<organism evidence="1 2">
    <name type="scientific">Actinomyces respiraculi</name>
    <dbReference type="NCBI Taxonomy" id="2744574"/>
    <lineage>
        <taxon>Bacteria</taxon>
        <taxon>Bacillati</taxon>
        <taxon>Actinomycetota</taxon>
        <taxon>Actinomycetes</taxon>
        <taxon>Actinomycetales</taxon>
        <taxon>Actinomycetaceae</taxon>
        <taxon>Actinomyces</taxon>
    </lineage>
</organism>
<accession>A0A7T0PVH8</accession>
<name>A0A7T0PVH8_9ACTO</name>
<dbReference type="InterPro" id="IPR036689">
    <property type="entry name" value="ESAT-6-like_sf"/>
</dbReference>
<dbReference type="AlphaFoldDB" id="A0A7T0PVH8"/>
<dbReference type="Proteomes" id="UP000594637">
    <property type="component" value="Chromosome"/>
</dbReference>
<gene>
    <name evidence="1" type="ORF">ID810_11675</name>
</gene>
<protein>
    <recommendedName>
        <fullName evidence="3">WXG100 family type VII secretion target</fullName>
    </recommendedName>
</protein>